<dbReference type="AlphaFoldDB" id="A0AAP6JG26"/>
<dbReference type="Proteomes" id="UP001302316">
    <property type="component" value="Unassembled WGS sequence"/>
</dbReference>
<evidence type="ECO:0000256" key="1">
    <source>
        <dbReference type="SAM" id="Phobius"/>
    </source>
</evidence>
<dbReference type="RefSeq" id="WP_346052267.1">
    <property type="nucleotide sequence ID" value="NZ_JAYGII010000023.1"/>
</dbReference>
<protein>
    <submittedName>
        <fullName evidence="2">Type II secretion system protein</fullName>
    </submittedName>
</protein>
<feature type="transmembrane region" description="Helical" evidence="1">
    <location>
        <begin position="12"/>
        <end position="40"/>
    </location>
</feature>
<dbReference type="PROSITE" id="PS00409">
    <property type="entry name" value="PROKAR_NTER_METHYL"/>
    <property type="match status" value="1"/>
</dbReference>
<name>A0AAP6JG26_9GAMM</name>
<keyword evidence="1" id="KW-0812">Transmembrane</keyword>
<dbReference type="InterPro" id="IPR045584">
    <property type="entry name" value="Pilin-like"/>
</dbReference>
<gene>
    <name evidence="2" type="ORF">VCB98_10165</name>
</gene>
<evidence type="ECO:0000313" key="3">
    <source>
        <dbReference type="Proteomes" id="UP001302316"/>
    </source>
</evidence>
<accession>A0AAP6JG26</accession>
<keyword evidence="3" id="KW-1185">Reference proteome</keyword>
<sequence>MVPARAQGFTLIELVIVIAITGIVAAVGGILISGTVGGYVDQDRRATLVADGDRALRRMHREIRLALPNSIRVNDCAEGPCVQFLATAAGGRYREGPGPGAAQPEHRLRFNQADDSFNATGSVGLANGSYDYYLSVYNTGQAGNDAWAGQSMTPNRGVTISDSSVPGEPRIELSQAHQFPLESPRQRFYLVEDPVAFVCRNGRLYRHAGYVLGDDPSSVSGSLLSGRIDSCGFEYAPGGSTRAGLLSMRLVLEEEEERVRLLHQTQVVNAP</sequence>
<dbReference type="Gene3D" id="3.30.700.10">
    <property type="entry name" value="Glycoprotein, Type 4 Pilin"/>
    <property type="match status" value="1"/>
</dbReference>
<keyword evidence="1" id="KW-1133">Transmembrane helix</keyword>
<dbReference type="InterPro" id="IPR012902">
    <property type="entry name" value="N_methyl_site"/>
</dbReference>
<organism evidence="2 3">
    <name type="scientific">Natronospira elongata</name>
    <dbReference type="NCBI Taxonomy" id="3110268"/>
    <lineage>
        <taxon>Bacteria</taxon>
        <taxon>Pseudomonadati</taxon>
        <taxon>Pseudomonadota</taxon>
        <taxon>Gammaproteobacteria</taxon>
        <taxon>Natronospirales</taxon>
        <taxon>Natronospiraceae</taxon>
        <taxon>Natronospira</taxon>
    </lineage>
</organism>
<evidence type="ECO:0000313" key="2">
    <source>
        <dbReference type="EMBL" id="MEA5446183.1"/>
    </source>
</evidence>
<comment type="caution">
    <text evidence="2">The sequence shown here is derived from an EMBL/GenBank/DDBJ whole genome shotgun (WGS) entry which is preliminary data.</text>
</comment>
<dbReference type="NCBIfam" id="TIGR02532">
    <property type="entry name" value="IV_pilin_GFxxxE"/>
    <property type="match status" value="1"/>
</dbReference>
<reference evidence="2 3" key="1">
    <citation type="submission" date="2023-12" db="EMBL/GenBank/DDBJ databases">
        <title>Whole-genome sequencing of halo(alkali)philic microorganisms from hypersaline lakes.</title>
        <authorList>
            <person name="Sorokin D.Y."/>
            <person name="Merkel A.Y."/>
            <person name="Messina E."/>
            <person name="Yakimov M."/>
        </authorList>
    </citation>
    <scope>NUCLEOTIDE SEQUENCE [LARGE SCALE GENOMIC DNA]</scope>
    <source>
        <strain evidence="2 3">AB-CW1</strain>
    </source>
</reference>
<dbReference type="SUPFAM" id="SSF54523">
    <property type="entry name" value="Pili subunits"/>
    <property type="match status" value="1"/>
</dbReference>
<proteinExistence type="predicted"/>
<dbReference type="Pfam" id="PF07963">
    <property type="entry name" value="N_methyl"/>
    <property type="match status" value="1"/>
</dbReference>
<keyword evidence="1" id="KW-0472">Membrane</keyword>
<dbReference type="EMBL" id="JAYGII010000023">
    <property type="protein sequence ID" value="MEA5446183.1"/>
    <property type="molecule type" value="Genomic_DNA"/>
</dbReference>